<accession>A0ABW1SBS2</accession>
<keyword evidence="6" id="KW-0408">Iron</keyword>
<dbReference type="CDD" id="cd03259">
    <property type="entry name" value="ABC_Carb_Solutes_like"/>
    <property type="match status" value="1"/>
</dbReference>
<reference evidence="11" key="1">
    <citation type="journal article" date="2019" name="Int. J. Syst. Evol. Microbiol.">
        <title>The Global Catalogue of Microorganisms (GCM) 10K type strain sequencing project: providing services to taxonomists for standard genome sequencing and annotation.</title>
        <authorList>
            <consortium name="The Broad Institute Genomics Platform"/>
            <consortium name="The Broad Institute Genome Sequencing Center for Infectious Disease"/>
            <person name="Wu L."/>
            <person name="Ma J."/>
        </authorList>
    </citation>
    <scope>NUCLEOTIDE SEQUENCE [LARGE SCALE GENOMIC DNA]</scope>
    <source>
        <strain evidence="11">CGMCC-1.15741</strain>
    </source>
</reference>
<dbReference type="InterPro" id="IPR015853">
    <property type="entry name" value="ABC_transpr_FbpC"/>
</dbReference>
<evidence type="ECO:0000256" key="7">
    <source>
        <dbReference type="ARBA" id="ARBA00023065"/>
    </source>
</evidence>
<keyword evidence="8" id="KW-0472">Membrane</keyword>
<evidence type="ECO:0000256" key="1">
    <source>
        <dbReference type="ARBA" id="ARBA00022448"/>
    </source>
</evidence>
<keyword evidence="2" id="KW-1003">Cell membrane</keyword>
<keyword evidence="5 10" id="KW-0067">ATP-binding</keyword>
<evidence type="ECO:0000256" key="3">
    <source>
        <dbReference type="ARBA" id="ARBA00022496"/>
    </source>
</evidence>
<dbReference type="Proteomes" id="UP001596303">
    <property type="component" value="Unassembled WGS sequence"/>
</dbReference>
<dbReference type="InterPro" id="IPR017871">
    <property type="entry name" value="ABC_transporter-like_CS"/>
</dbReference>
<keyword evidence="1" id="KW-0813">Transport</keyword>
<dbReference type="InterPro" id="IPR050093">
    <property type="entry name" value="ABC_SmlMolc_Importer"/>
</dbReference>
<dbReference type="PROSITE" id="PS50893">
    <property type="entry name" value="ABC_TRANSPORTER_2"/>
    <property type="match status" value="1"/>
</dbReference>
<keyword evidence="7" id="KW-0406">Ion transport</keyword>
<evidence type="ECO:0000259" key="9">
    <source>
        <dbReference type="PROSITE" id="PS50893"/>
    </source>
</evidence>
<evidence type="ECO:0000313" key="11">
    <source>
        <dbReference type="Proteomes" id="UP001596303"/>
    </source>
</evidence>
<evidence type="ECO:0000256" key="5">
    <source>
        <dbReference type="ARBA" id="ARBA00022840"/>
    </source>
</evidence>
<keyword evidence="4" id="KW-0547">Nucleotide-binding</keyword>
<dbReference type="InterPro" id="IPR027417">
    <property type="entry name" value="P-loop_NTPase"/>
</dbReference>
<dbReference type="SMART" id="SM00382">
    <property type="entry name" value="AAA"/>
    <property type="match status" value="1"/>
</dbReference>
<sequence>MTLILENLTHAYGQTKTLQGVSLNVEKGEVVSLLGPSGCGKTTLLRLVAGLEHLKSGRIELDGQLLATEGHHPPPETRPVGLVFQEHALFPGMNVAENIMFGLKKLPAAKRQERCRELLNMVGLAGFERRKPGALSGGQQQRVALARALAPAPSVMLLDEPYASVDVMLKREMREAARLLLKQAGSASILVTHDPEEALEMSDRIAIMSDGRILQVGTPEDIIEQPLAPEVAHLFGEAQMLDGEIDGDFLNTPIGRFRIPGGSSESMKGKLYDLVVRPTGLSYHADPDGEWIVRDLRYSSTGRILYLTGANTDSLSVVRVSTGFGAPPVVGERGHIDLLDRHAFLFAKKSH</sequence>
<dbReference type="InterPro" id="IPR003593">
    <property type="entry name" value="AAA+_ATPase"/>
</dbReference>
<keyword evidence="11" id="KW-1185">Reference proteome</keyword>
<name>A0ABW1SBS2_9PROT</name>
<dbReference type="PROSITE" id="PS00211">
    <property type="entry name" value="ABC_TRANSPORTER_1"/>
    <property type="match status" value="1"/>
</dbReference>
<dbReference type="Gene3D" id="3.40.50.300">
    <property type="entry name" value="P-loop containing nucleotide triphosphate hydrolases"/>
    <property type="match status" value="1"/>
</dbReference>
<comment type="caution">
    <text evidence="10">The sequence shown here is derived from an EMBL/GenBank/DDBJ whole genome shotgun (WGS) entry which is preliminary data.</text>
</comment>
<organism evidence="10 11">
    <name type="scientific">Ponticaulis profundi</name>
    <dbReference type="NCBI Taxonomy" id="2665222"/>
    <lineage>
        <taxon>Bacteria</taxon>
        <taxon>Pseudomonadati</taxon>
        <taxon>Pseudomonadota</taxon>
        <taxon>Alphaproteobacteria</taxon>
        <taxon>Hyphomonadales</taxon>
        <taxon>Hyphomonadaceae</taxon>
        <taxon>Ponticaulis</taxon>
    </lineage>
</organism>
<dbReference type="PANTHER" id="PTHR42781">
    <property type="entry name" value="SPERMIDINE/PUTRESCINE IMPORT ATP-BINDING PROTEIN POTA"/>
    <property type="match status" value="1"/>
</dbReference>
<dbReference type="SUPFAM" id="SSF52540">
    <property type="entry name" value="P-loop containing nucleoside triphosphate hydrolases"/>
    <property type="match status" value="1"/>
</dbReference>
<feature type="domain" description="ABC transporter" evidence="9">
    <location>
        <begin position="3"/>
        <end position="235"/>
    </location>
</feature>
<evidence type="ECO:0000256" key="2">
    <source>
        <dbReference type="ARBA" id="ARBA00022475"/>
    </source>
</evidence>
<proteinExistence type="predicted"/>
<dbReference type="InterPro" id="IPR003439">
    <property type="entry name" value="ABC_transporter-like_ATP-bd"/>
</dbReference>
<evidence type="ECO:0000256" key="4">
    <source>
        <dbReference type="ARBA" id="ARBA00022741"/>
    </source>
</evidence>
<evidence type="ECO:0000256" key="6">
    <source>
        <dbReference type="ARBA" id="ARBA00023004"/>
    </source>
</evidence>
<evidence type="ECO:0000313" key="10">
    <source>
        <dbReference type="EMBL" id="MFC6199003.1"/>
    </source>
</evidence>
<gene>
    <name evidence="10" type="ORF">ACFQDM_12990</name>
</gene>
<keyword evidence="3" id="KW-0410">Iron transport</keyword>
<dbReference type="EMBL" id="JBHSSW010000017">
    <property type="protein sequence ID" value="MFC6199003.1"/>
    <property type="molecule type" value="Genomic_DNA"/>
</dbReference>
<evidence type="ECO:0000256" key="8">
    <source>
        <dbReference type="ARBA" id="ARBA00023136"/>
    </source>
</evidence>
<protein>
    <submittedName>
        <fullName evidence="10">ABC transporter ATP-binding protein</fullName>
    </submittedName>
</protein>
<dbReference type="GO" id="GO:0005524">
    <property type="term" value="F:ATP binding"/>
    <property type="evidence" value="ECO:0007669"/>
    <property type="project" value="UniProtKB-KW"/>
</dbReference>
<dbReference type="Pfam" id="PF00005">
    <property type="entry name" value="ABC_tran"/>
    <property type="match status" value="1"/>
</dbReference>
<dbReference type="RefSeq" id="WP_377379706.1">
    <property type="nucleotide sequence ID" value="NZ_JBHSSW010000017.1"/>
</dbReference>
<dbReference type="PANTHER" id="PTHR42781:SF4">
    <property type="entry name" value="SPERMIDINE_PUTRESCINE IMPORT ATP-BINDING PROTEIN POTA"/>
    <property type="match status" value="1"/>
</dbReference>